<evidence type="ECO:0000256" key="1">
    <source>
        <dbReference type="SAM" id="MobiDB-lite"/>
    </source>
</evidence>
<dbReference type="RefSeq" id="WP_101596803.1">
    <property type="nucleotide sequence ID" value="NZ_FXZA01000038.1"/>
</dbReference>
<feature type="region of interest" description="Disordered" evidence="1">
    <location>
        <begin position="574"/>
        <end position="598"/>
    </location>
</feature>
<protein>
    <submittedName>
        <fullName evidence="2">Uncharacterized protein</fullName>
    </submittedName>
</protein>
<name>A0A2H1KHS0_BRELN</name>
<accession>A0A2H1KHS0</accession>
<feature type="compositionally biased region" description="Basic and acidic residues" evidence="1">
    <location>
        <begin position="655"/>
        <end position="674"/>
    </location>
</feature>
<feature type="compositionally biased region" description="Basic and acidic residues" evidence="1">
    <location>
        <begin position="581"/>
        <end position="598"/>
    </location>
</feature>
<proteinExistence type="predicted"/>
<gene>
    <name evidence="2" type="ORF">BLIN101_03351</name>
</gene>
<feature type="compositionally biased region" description="Basic residues" evidence="1">
    <location>
        <begin position="91"/>
        <end position="105"/>
    </location>
</feature>
<dbReference type="OrthoDB" id="4900148at2"/>
<evidence type="ECO:0000313" key="3">
    <source>
        <dbReference type="Proteomes" id="UP000234498"/>
    </source>
</evidence>
<dbReference type="AlphaFoldDB" id="A0A2H1KHS0"/>
<sequence>MSGPKRGGVAVKVLSGRTAASLQRYRDSKEDKEPPLFMATWHCSLDAETQIAEWKAVRVEHGTQGATRSPRARYETVDPDTGIHASGQRGTHIKHWDGKRHRKRLAGPGETPTHLRIEPEDALPEKESEATHSIYAFGVDLVNPENPADVERAFLAVKAERDEHYPGLQESIWAERNGESGLFHVHVASNATVYRAFEIDGVEYRAGQKMGGDMRDVHSVRARFEQYLDAHPEYGFEQSLARVGTREYEAAQRRDGQHAYWEAERAKREGFAPKETNQDRIRREAYEALSASAVTDRDSFAAEMMNRGISVDEAGVRRGKRGEGYDLRYKVDGTKQAVKGTTLGPEYAHDAIDAHLARKAKGLEVEVPAGQQRVGEAAQIPLTGEHLSAEEQAELEQLKAAVAALAQDERVRQDEEQQRALQTKERSYDGEQVTEEMRVRIARDDAAVQARFDADAQAVFDSIRQGPARNEQQPATWVPEQSVAVVPEPAQPEKPEAATFRSGLRGVKAKGGSDTVQQRIDGMAQLEEDYRGELPDAEYEARLNAFGVGPHFMRHYGEHLEPETRRQLTWRVQAKAASAAERQRGQEHAERGQRLREQYDHLRVDGERSDPHGWVQRQEVLKVHNRILASDSGIEKTNGRRKEIHGLVRDGRYEEAARAAERHQEQDRKTREAMENYSSGLDHDEEPSASDRFSARAKAAQERDRDSMSR</sequence>
<dbReference type="Proteomes" id="UP000234498">
    <property type="component" value="Unassembled WGS sequence"/>
</dbReference>
<feature type="compositionally biased region" description="Basic and acidic residues" evidence="1">
    <location>
        <begin position="699"/>
        <end position="710"/>
    </location>
</feature>
<evidence type="ECO:0000313" key="2">
    <source>
        <dbReference type="EMBL" id="SMX99098.1"/>
    </source>
</evidence>
<feature type="region of interest" description="Disordered" evidence="1">
    <location>
        <begin position="655"/>
        <end position="710"/>
    </location>
</feature>
<reference evidence="2 3" key="1">
    <citation type="submission" date="2017-03" db="EMBL/GenBank/DDBJ databases">
        <authorList>
            <person name="Afonso C.L."/>
            <person name="Miller P.J."/>
            <person name="Scott M.A."/>
            <person name="Spackman E."/>
            <person name="Goraichik I."/>
            <person name="Dimitrov K.M."/>
            <person name="Suarez D.L."/>
            <person name="Swayne D.E."/>
        </authorList>
    </citation>
    <scope>NUCLEOTIDE SEQUENCE [LARGE SCALE GENOMIC DNA]</scope>
    <source>
        <strain evidence="2 3">Mu101</strain>
    </source>
</reference>
<dbReference type="EMBL" id="FXZA01000038">
    <property type="protein sequence ID" value="SMX99098.1"/>
    <property type="molecule type" value="Genomic_DNA"/>
</dbReference>
<organism evidence="2 3">
    <name type="scientific">Brevibacterium linens</name>
    <dbReference type="NCBI Taxonomy" id="1703"/>
    <lineage>
        <taxon>Bacteria</taxon>
        <taxon>Bacillati</taxon>
        <taxon>Actinomycetota</taxon>
        <taxon>Actinomycetes</taxon>
        <taxon>Micrococcales</taxon>
        <taxon>Brevibacteriaceae</taxon>
        <taxon>Brevibacterium</taxon>
    </lineage>
</organism>
<feature type="region of interest" description="Disordered" evidence="1">
    <location>
        <begin position="79"/>
        <end position="115"/>
    </location>
</feature>